<evidence type="ECO:0000313" key="1">
    <source>
        <dbReference type="EMBL" id="RRT49998.1"/>
    </source>
</evidence>
<dbReference type="EMBL" id="AMZH03013003">
    <property type="protein sequence ID" value="RRT49998.1"/>
    <property type="molecule type" value="Genomic_DNA"/>
</dbReference>
<proteinExistence type="predicted"/>
<gene>
    <name evidence="1" type="ORF">B296_00018186</name>
</gene>
<accession>A0A426YE47</accession>
<organism evidence="1 2">
    <name type="scientific">Ensete ventricosum</name>
    <name type="common">Abyssinian banana</name>
    <name type="synonym">Musa ensete</name>
    <dbReference type="NCBI Taxonomy" id="4639"/>
    <lineage>
        <taxon>Eukaryota</taxon>
        <taxon>Viridiplantae</taxon>
        <taxon>Streptophyta</taxon>
        <taxon>Embryophyta</taxon>
        <taxon>Tracheophyta</taxon>
        <taxon>Spermatophyta</taxon>
        <taxon>Magnoliopsida</taxon>
        <taxon>Liliopsida</taxon>
        <taxon>Zingiberales</taxon>
        <taxon>Musaceae</taxon>
        <taxon>Ensete</taxon>
    </lineage>
</organism>
<name>A0A426YE47_ENSVE</name>
<sequence>MDKHLLGQRTRLCASGRRNWKAIEGCGGADRKEDDASHRSFLCARPSGERQHMAGECGKLPPPRLLKFLDACQDLMRGARGWQIRFPEVNVTTLIVIVSALL</sequence>
<evidence type="ECO:0000313" key="2">
    <source>
        <dbReference type="Proteomes" id="UP000287651"/>
    </source>
</evidence>
<comment type="caution">
    <text evidence="1">The sequence shown here is derived from an EMBL/GenBank/DDBJ whole genome shotgun (WGS) entry which is preliminary data.</text>
</comment>
<dbReference type="AlphaFoldDB" id="A0A426YE47"/>
<protein>
    <submittedName>
        <fullName evidence="1">Uncharacterized protein</fullName>
    </submittedName>
</protein>
<reference evidence="1 2" key="1">
    <citation type="journal article" date="2014" name="Agronomy (Basel)">
        <title>A Draft Genome Sequence for Ensete ventricosum, the Drought-Tolerant Tree Against Hunger.</title>
        <authorList>
            <person name="Harrison J."/>
            <person name="Moore K.A."/>
            <person name="Paszkiewicz K."/>
            <person name="Jones T."/>
            <person name="Grant M."/>
            <person name="Ambacheew D."/>
            <person name="Muzemil S."/>
            <person name="Studholme D.J."/>
        </authorList>
    </citation>
    <scope>NUCLEOTIDE SEQUENCE [LARGE SCALE GENOMIC DNA]</scope>
</reference>
<dbReference type="Proteomes" id="UP000287651">
    <property type="component" value="Unassembled WGS sequence"/>
</dbReference>